<organism evidence="2 3">
    <name type="scientific">Oceanobacillus locisalsi</name>
    <dbReference type="NCBI Taxonomy" id="546107"/>
    <lineage>
        <taxon>Bacteria</taxon>
        <taxon>Bacillati</taxon>
        <taxon>Bacillota</taxon>
        <taxon>Bacilli</taxon>
        <taxon>Bacillales</taxon>
        <taxon>Bacillaceae</taxon>
        <taxon>Oceanobacillus</taxon>
    </lineage>
</organism>
<dbReference type="RefSeq" id="WP_379591123.1">
    <property type="nucleotide sequence ID" value="NZ_JBHTKK010000004.1"/>
</dbReference>
<dbReference type="Proteomes" id="UP001597041">
    <property type="component" value="Unassembled WGS sequence"/>
</dbReference>
<comment type="caution">
    <text evidence="2">The sequence shown here is derived from an EMBL/GenBank/DDBJ whole genome shotgun (WGS) entry which is preliminary data.</text>
</comment>
<evidence type="ECO:0000256" key="1">
    <source>
        <dbReference type="SAM" id="MobiDB-lite"/>
    </source>
</evidence>
<accession>A0ABW3ND24</accession>
<keyword evidence="3" id="KW-1185">Reference proteome</keyword>
<evidence type="ECO:0000313" key="3">
    <source>
        <dbReference type="Proteomes" id="UP001597041"/>
    </source>
</evidence>
<name>A0ABW3ND24_9BACI</name>
<evidence type="ECO:0000313" key="2">
    <source>
        <dbReference type="EMBL" id="MFD1065476.1"/>
    </source>
</evidence>
<feature type="region of interest" description="Disordered" evidence="1">
    <location>
        <begin position="229"/>
        <end position="252"/>
    </location>
</feature>
<sequence>MYLTARKNVKYRLFDGKTQGTPYHKYILAIACLFESRFPEKVLVRGDITIDQMHDAIEWANTILNKPVQLTERADSEKLLKRIRKIAWNEYDALTFFMDLNMQGVDVALGELVRREFSDDIITACFTEKFKKSGMRTAYFDISLSHFFSMGFSVEKACEICVLNQDGCQHNAQEFAEMIYTKFGKLIIPSDGFQKSMIQNLSPKEVVNKLENTLGGLVDLETIKTSVQKEADRAKAEQEESDRIKAEKEESD</sequence>
<proteinExistence type="predicted"/>
<protein>
    <submittedName>
        <fullName evidence="2">Uncharacterized protein</fullName>
    </submittedName>
</protein>
<gene>
    <name evidence="2" type="ORF">ACFQ19_05515</name>
</gene>
<dbReference type="EMBL" id="JBHTKK010000004">
    <property type="protein sequence ID" value="MFD1065476.1"/>
    <property type="molecule type" value="Genomic_DNA"/>
</dbReference>
<reference evidence="3" key="1">
    <citation type="journal article" date="2019" name="Int. J. Syst. Evol. Microbiol.">
        <title>The Global Catalogue of Microorganisms (GCM) 10K type strain sequencing project: providing services to taxonomists for standard genome sequencing and annotation.</title>
        <authorList>
            <consortium name="The Broad Institute Genomics Platform"/>
            <consortium name="The Broad Institute Genome Sequencing Center for Infectious Disease"/>
            <person name="Wu L."/>
            <person name="Ma J."/>
        </authorList>
    </citation>
    <scope>NUCLEOTIDE SEQUENCE [LARGE SCALE GENOMIC DNA]</scope>
    <source>
        <strain evidence="3">CCUG 56608</strain>
    </source>
</reference>